<evidence type="ECO:0000313" key="10">
    <source>
        <dbReference type="Proteomes" id="UP000034137"/>
    </source>
</evidence>
<feature type="domain" description="RNA polymerase sigma factor 70 region 4 type 2" evidence="8">
    <location>
        <begin position="123"/>
        <end position="171"/>
    </location>
</feature>
<evidence type="ECO:0000259" key="7">
    <source>
        <dbReference type="Pfam" id="PF04542"/>
    </source>
</evidence>
<evidence type="ECO:0000256" key="1">
    <source>
        <dbReference type="ARBA" id="ARBA00010641"/>
    </source>
</evidence>
<comment type="similarity">
    <text evidence="1">Belongs to the sigma-70 factor family. ECF subfamily.</text>
</comment>
<dbReference type="InterPro" id="IPR013325">
    <property type="entry name" value="RNA_pol_sigma_r2"/>
</dbReference>
<dbReference type="InterPro" id="IPR036388">
    <property type="entry name" value="WH-like_DNA-bd_sf"/>
</dbReference>
<dbReference type="AlphaFoldDB" id="A0A0G0SG08"/>
<dbReference type="SUPFAM" id="SSF88659">
    <property type="entry name" value="Sigma3 and sigma4 domains of RNA polymerase sigma factors"/>
    <property type="match status" value="1"/>
</dbReference>
<dbReference type="Proteomes" id="UP000034137">
    <property type="component" value="Unassembled WGS sequence"/>
</dbReference>
<dbReference type="PATRIC" id="fig|1618642.3.peg.160"/>
<name>A0A0G0SG08_9BACT</name>
<dbReference type="GO" id="GO:0003677">
    <property type="term" value="F:DNA binding"/>
    <property type="evidence" value="ECO:0007669"/>
    <property type="project" value="UniProtKB-KW"/>
</dbReference>
<dbReference type="EMBL" id="LBXO01000005">
    <property type="protein sequence ID" value="KKR33625.1"/>
    <property type="molecule type" value="Genomic_DNA"/>
</dbReference>
<organism evidence="9 10">
    <name type="scientific">Candidatus Falkowbacteria bacterium GW2011_GWF2_39_8</name>
    <dbReference type="NCBI Taxonomy" id="1618642"/>
    <lineage>
        <taxon>Bacteria</taxon>
        <taxon>Candidatus Falkowiibacteriota</taxon>
    </lineage>
</organism>
<keyword evidence="5" id="KW-0804">Transcription</keyword>
<keyword evidence="4" id="KW-0238">DNA-binding</keyword>
<feature type="domain" description="RNA polymerase sigma-70 region 2" evidence="7">
    <location>
        <begin position="22"/>
        <end position="89"/>
    </location>
</feature>
<dbReference type="InterPro" id="IPR013324">
    <property type="entry name" value="RNA_pol_sigma_r3/r4-like"/>
</dbReference>
<sequence length="190" mass="22268">MKEKLLFAKLKSKDKQAFTEAYDLYIDKIYRFVYFKISDPVEAEDVTSSVFLKTWNYVQQNTITDEKTLPALLYKIARNSVIDYYRKLSNENKVSLEGENEIVDIEDNRQDLKRKFELDSDMENLKEKLSQLKDEYREIIVLKYVDELSNTEIAEILGKSKGNVRILSFRAPNALKELMEEGEGVESKKL</sequence>
<dbReference type="CDD" id="cd06171">
    <property type="entry name" value="Sigma70_r4"/>
    <property type="match status" value="1"/>
</dbReference>
<accession>A0A0G0SG08</accession>
<evidence type="ECO:0000256" key="3">
    <source>
        <dbReference type="ARBA" id="ARBA00023082"/>
    </source>
</evidence>
<keyword evidence="6" id="KW-0175">Coiled coil</keyword>
<dbReference type="GO" id="GO:0006352">
    <property type="term" value="P:DNA-templated transcription initiation"/>
    <property type="evidence" value="ECO:0007669"/>
    <property type="project" value="InterPro"/>
</dbReference>
<feature type="coiled-coil region" evidence="6">
    <location>
        <begin position="95"/>
        <end position="142"/>
    </location>
</feature>
<dbReference type="SUPFAM" id="SSF88946">
    <property type="entry name" value="Sigma2 domain of RNA polymerase sigma factors"/>
    <property type="match status" value="1"/>
</dbReference>
<evidence type="ECO:0000256" key="5">
    <source>
        <dbReference type="ARBA" id="ARBA00023163"/>
    </source>
</evidence>
<dbReference type="GO" id="GO:0016987">
    <property type="term" value="F:sigma factor activity"/>
    <property type="evidence" value="ECO:0007669"/>
    <property type="project" value="UniProtKB-KW"/>
</dbReference>
<dbReference type="Pfam" id="PF04542">
    <property type="entry name" value="Sigma70_r2"/>
    <property type="match status" value="1"/>
</dbReference>
<dbReference type="PANTHER" id="PTHR43133">
    <property type="entry name" value="RNA POLYMERASE ECF-TYPE SIGMA FACTO"/>
    <property type="match status" value="1"/>
</dbReference>
<dbReference type="InterPro" id="IPR014284">
    <property type="entry name" value="RNA_pol_sigma-70_dom"/>
</dbReference>
<evidence type="ECO:0000256" key="6">
    <source>
        <dbReference type="SAM" id="Coils"/>
    </source>
</evidence>
<dbReference type="Pfam" id="PF08281">
    <property type="entry name" value="Sigma70_r4_2"/>
    <property type="match status" value="1"/>
</dbReference>
<keyword evidence="3" id="KW-0731">Sigma factor</keyword>
<gene>
    <name evidence="9" type="ORF">UT64_C0005G0005</name>
</gene>
<reference evidence="9 10" key="1">
    <citation type="journal article" date="2015" name="Nature">
        <title>rRNA introns, odd ribosomes, and small enigmatic genomes across a large radiation of phyla.</title>
        <authorList>
            <person name="Brown C.T."/>
            <person name="Hug L.A."/>
            <person name="Thomas B.C."/>
            <person name="Sharon I."/>
            <person name="Castelle C.J."/>
            <person name="Singh A."/>
            <person name="Wilkins M.J."/>
            <person name="Williams K.H."/>
            <person name="Banfield J.F."/>
        </authorList>
    </citation>
    <scope>NUCLEOTIDE SEQUENCE [LARGE SCALE GENOMIC DNA]</scope>
</reference>
<proteinExistence type="inferred from homology"/>
<comment type="caution">
    <text evidence="9">The sequence shown here is derived from an EMBL/GenBank/DDBJ whole genome shotgun (WGS) entry which is preliminary data.</text>
</comment>
<dbReference type="Gene3D" id="1.10.10.10">
    <property type="entry name" value="Winged helix-like DNA-binding domain superfamily/Winged helix DNA-binding domain"/>
    <property type="match status" value="1"/>
</dbReference>
<evidence type="ECO:0000313" key="9">
    <source>
        <dbReference type="EMBL" id="KKR33625.1"/>
    </source>
</evidence>
<keyword evidence="2" id="KW-0805">Transcription regulation</keyword>
<dbReference type="Gene3D" id="1.10.1740.10">
    <property type="match status" value="1"/>
</dbReference>
<dbReference type="InterPro" id="IPR007627">
    <property type="entry name" value="RNA_pol_sigma70_r2"/>
</dbReference>
<evidence type="ECO:0000256" key="2">
    <source>
        <dbReference type="ARBA" id="ARBA00023015"/>
    </source>
</evidence>
<evidence type="ECO:0000256" key="4">
    <source>
        <dbReference type="ARBA" id="ARBA00023125"/>
    </source>
</evidence>
<evidence type="ECO:0000259" key="8">
    <source>
        <dbReference type="Pfam" id="PF08281"/>
    </source>
</evidence>
<dbReference type="NCBIfam" id="TIGR02937">
    <property type="entry name" value="sigma70-ECF"/>
    <property type="match status" value="1"/>
</dbReference>
<dbReference type="InterPro" id="IPR039425">
    <property type="entry name" value="RNA_pol_sigma-70-like"/>
</dbReference>
<dbReference type="InterPro" id="IPR013249">
    <property type="entry name" value="RNA_pol_sigma70_r4_t2"/>
</dbReference>
<protein>
    <submittedName>
        <fullName evidence="9">RNA polymerase ECF-type sigma factor</fullName>
    </submittedName>
</protein>
<dbReference type="PANTHER" id="PTHR43133:SF8">
    <property type="entry name" value="RNA POLYMERASE SIGMA FACTOR HI_1459-RELATED"/>
    <property type="match status" value="1"/>
</dbReference>